<protein>
    <submittedName>
        <fullName evidence="1">Uncharacterized protein</fullName>
    </submittedName>
</protein>
<dbReference type="Proteomes" id="UP001152622">
    <property type="component" value="Chromosome 9"/>
</dbReference>
<reference evidence="1" key="1">
    <citation type="journal article" date="2023" name="Science">
        <title>Genome structures resolve the early diversification of teleost fishes.</title>
        <authorList>
            <person name="Parey E."/>
            <person name="Louis A."/>
            <person name="Montfort J."/>
            <person name="Bouchez O."/>
            <person name="Roques C."/>
            <person name="Iampietro C."/>
            <person name="Lluch J."/>
            <person name="Castinel A."/>
            <person name="Donnadieu C."/>
            <person name="Desvignes T."/>
            <person name="Floi Bucao C."/>
            <person name="Jouanno E."/>
            <person name="Wen M."/>
            <person name="Mejri S."/>
            <person name="Dirks R."/>
            <person name="Jansen H."/>
            <person name="Henkel C."/>
            <person name="Chen W.J."/>
            <person name="Zahm M."/>
            <person name="Cabau C."/>
            <person name="Klopp C."/>
            <person name="Thompson A.W."/>
            <person name="Robinson-Rechavi M."/>
            <person name="Braasch I."/>
            <person name="Lecointre G."/>
            <person name="Bobe J."/>
            <person name="Postlethwait J.H."/>
            <person name="Berthelot C."/>
            <person name="Roest Crollius H."/>
            <person name="Guiguen Y."/>
        </authorList>
    </citation>
    <scope>NUCLEOTIDE SEQUENCE</scope>
    <source>
        <strain evidence="1">WJC10195</strain>
    </source>
</reference>
<name>A0A9Q1F3I8_SYNKA</name>
<sequence length="293" mass="33293">MSGLSRKEQEGCRKMLSRLPGADLIALCDTVTNKLIVVENTREAMDAILTYSQSAEELLKRRKVHRDVIFKYLVSEDIAMPPNADKNQLVRRTLHSWASKTMVSCVSTEDDKKDVPSIREEISVCDYMVLGKQFCQWFFQLLNTQNPALGQAPLDWGPQHFWEDARLTICYSAEVPQMDRFEGAELVSHRFLAFVRDERLFFCPNLEPHGLKCHAFPHGLVMVAVAGTIHRERACLGVFEQVFGLIRSPLDANSWKIKVSNLKIRRQNELTGGEEMTSPALTYDSGELLSLCE</sequence>
<proteinExistence type="predicted"/>
<gene>
    <name evidence="1" type="ORF">SKAU_G00254830</name>
</gene>
<dbReference type="Pfam" id="PF15008">
    <property type="entry name" value="DUF4518"/>
    <property type="match status" value="1"/>
</dbReference>
<dbReference type="InterPro" id="IPR032710">
    <property type="entry name" value="NTF2-like_dom_sf"/>
</dbReference>
<keyword evidence="2" id="KW-1185">Reference proteome</keyword>
<dbReference type="PANTHER" id="PTHR21084">
    <property type="entry name" value="DENSE INCISORS"/>
    <property type="match status" value="1"/>
</dbReference>
<dbReference type="EMBL" id="JAINUF010000009">
    <property type="protein sequence ID" value="KAJ8350353.1"/>
    <property type="molecule type" value="Genomic_DNA"/>
</dbReference>
<dbReference type="SUPFAM" id="SSF54427">
    <property type="entry name" value="NTF2-like"/>
    <property type="match status" value="1"/>
</dbReference>
<dbReference type="PANTHER" id="PTHR21084:SF1">
    <property type="entry name" value="DENSE INCISORS"/>
    <property type="match status" value="1"/>
</dbReference>
<evidence type="ECO:0000313" key="2">
    <source>
        <dbReference type="Proteomes" id="UP001152622"/>
    </source>
</evidence>
<organism evidence="1 2">
    <name type="scientific">Synaphobranchus kaupii</name>
    <name type="common">Kaup's arrowtooth eel</name>
    <dbReference type="NCBI Taxonomy" id="118154"/>
    <lineage>
        <taxon>Eukaryota</taxon>
        <taxon>Metazoa</taxon>
        <taxon>Chordata</taxon>
        <taxon>Craniata</taxon>
        <taxon>Vertebrata</taxon>
        <taxon>Euteleostomi</taxon>
        <taxon>Actinopterygii</taxon>
        <taxon>Neopterygii</taxon>
        <taxon>Teleostei</taxon>
        <taxon>Anguilliformes</taxon>
        <taxon>Synaphobranchidae</taxon>
        <taxon>Synaphobranchus</taxon>
    </lineage>
</organism>
<evidence type="ECO:0000313" key="1">
    <source>
        <dbReference type="EMBL" id="KAJ8350353.1"/>
    </source>
</evidence>
<dbReference type="InterPro" id="IPR026698">
    <property type="entry name" value="UPF_C3orf38"/>
</dbReference>
<comment type="caution">
    <text evidence="1">The sequence shown here is derived from an EMBL/GenBank/DDBJ whole genome shotgun (WGS) entry which is preliminary data.</text>
</comment>
<dbReference type="AlphaFoldDB" id="A0A9Q1F3I8"/>
<accession>A0A9Q1F3I8</accession>
<dbReference type="OrthoDB" id="6407068at2759"/>